<dbReference type="RefSeq" id="WP_212704895.1">
    <property type="nucleotide sequence ID" value="NZ_CP073581.1"/>
</dbReference>
<feature type="chain" id="PRO_5037469199" evidence="1">
    <location>
        <begin position="19"/>
        <end position="216"/>
    </location>
</feature>
<protein>
    <submittedName>
        <fullName evidence="2">DUF1007 family protein</fullName>
    </submittedName>
</protein>
<dbReference type="EMBL" id="CP073581">
    <property type="protein sequence ID" value="QUJ76698.1"/>
    <property type="molecule type" value="Genomic_DNA"/>
</dbReference>
<organism evidence="2 3">
    <name type="scientific">Sulfitobacter albidus</name>
    <dbReference type="NCBI Taxonomy" id="2829501"/>
    <lineage>
        <taxon>Bacteria</taxon>
        <taxon>Pseudomonadati</taxon>
        <taxon>Pseudomonadota</taxon>
        <taxon>Alphaproteobacteria</taxon>
        <taxon>Rhodobacterales</taxon>
        <taxon>Roseobacteraceae</taxon>
        <taxon>Sulfitobacter</taxon>
    </lineage>
</organism>
<accession>A0A975PMD9</accession>
<dbReference type="InterPro" id="IPR010412">
    <property type="entry name" value="DUF1007"/>
</dbReference>
<evidence type="ECO:0000256" key="1">
    <source>
        <dbReference type="SAM" id="SignalP"/>
    </source>
</evidence>
<gene>
    <name evidence="2" type="ORF">KDD17_01115</name>
</gene>
<evidence type="ECO:0000313" key="3">
    <source>
        <dbReference type="Proteomes" id="UP000683291"/>
    </source>
</evidence>
<keyword evidence="1" id="KW-0732">Signal</keyword>
<dbReference type="Proteomes" id="UP000683291">
    <property type="component" value="Chromosome 1"/>
</dbReference>
<reference evidence="2" key="1">
    <citation type="submission" date="2021-04" db="EMBL/GenBank/DDBJ databases">
        <title>Complete genome sequence for Sulfitobacter sp. strain JK7-1.</title>
        <authorList>
            <person name="Park S.-J."/>
        </authorList>
    </citation>
    <scope>NUCLEOTIDE SEQUENCE</scope>
    <source>
        <strain evidence="2">JK7-1</strain>
    </source>
</reference>
<proteinExistence type="predicted"/>
<dbReference type="AlphaFoldDB" id="A0A975PMD9"/>
<dbReference type="Pfam" id="PF06226">
    <property type="entry name" value="DUF1007"/>
    <property type="match status" value="1"/>
</dbReference>
<evidence type="ECO:0000313" key="2">
    <source>
        <dbReference type="EMBL" id="QUJ76698.1"/>
    </source>
</evidence>
<keyword evidence="3" id="KW-1185">Reference proteome</keyword>
<name>A0A975PMD9_9RHOB</name>
<feature type="signal peptide" evidence="1">
    <location>
        <begin position="1"/>
        <end position="18"/>
    </location>
</feature>
<sequence length="216" mass="23285">MKHLLGLFLAFCAAPLGAHPHIFVNTGLEIIVDDQNRLTHVRVTWTYDALFSLLITEDMGLDDDYDGTLTDAEIATLTGFDMNWIEGYNGDLVGELGGVGLAFSRPSAATAAFDEGQITTTHLRRVVGAPVLDAPLVLRPYDGTFYTAYEVDLPISVSGREGCEITRDVPDFEAALALTQAELSAIPEDPDLAEEQGYGDIGARFATEVTVTCAVQ</sequence>
<dbReference type="KEGG" id="sual:KDD17_01115"/>